<gene>
    <name evidence="5" type="ORF">ABVK25_010345</name>
</gene>
<dbReference type="Proteomes" id="UP001590951">
    <property type="component" value="Unassembled WGS sequence"/>
</dbReference>
<evidence type="ECO:0008006" key="7">
    <source>
        <dbReference type="Google" id="ProtNLM"/>
    </source>
</evidence>
<evidence type="ECO:0000256" key="2">
    <source>
        <dbReference type="ARBA" id="ARBA00010617"/>
    </source>
</evidence>
<dbReference type="PANTHER" id="PTHR24305:SF166">
    <property type="entry name" value="CYTOCHROME P450 12A4, MITOCHONDRIAL-RELATED"/>
    <property type="match status" value="1"/>
</dbReference>
<evidence type="ECO:0000313" key="6">
    <source>
        <dbReference type="Proteomes" id="UP001590951"/>
    </source>
</evidence>
<dbReference type="Gene3D" id="1.10.630.10">
    <property type="entry name" value="Cytochrome P450"/>
    <property type="match status" value="1"/>
</dbReference>
<sequence>MYDGIYIPEGVRVTASTIALHQDVTVFPSPGAFDPDRWLEKTPEQARALDRSLIPFGYGAQICAGKLFATMEIKLLIARLYVRYRTRVDPFSKTTRQSMVQCATHDSVPRGLRCDVSFQPLKQRNEGVEHIFS</sequence>
<dbReference type="EMBL" id="JBHFEH010000064">
    <property type="protein sequence ID" value="KAL2049441.1"/>
    <property type="molecule type" value="Genomic_DNA"/>
</dbReference>
<evidence type="ECO:0000256" key="3">
    <source>
        <dbReference type="ARBA" id="ARBA00022723"/>
    </source>
</evidence>
<proteinExistence type="inferred from homology"/>
<protein>
    <recommendedName>
        <fullName evidence="7">Cytochrome P450</fullName>
    </recommendedName>
</protein>
<reference evidence="5 6" key="1">
    <citation type="submission" date="2024-09" db="EMBL/GenBank/DDBJ databases">
        <title>Rethinking Asexuality: The Enigmatic Case of Functional Sexual Genes in Lepraria (Stereocaulaceae).</title>
        <authorList>
            <person name="Doellman M."/>
            <person name="Sun Y."/>
            <person name="Barcenas-Pena A."/>
            <person name="Lumbsch H.T."/>
            <person name="Grewe F."/>
        </authorList>
    </citation>
    <scope>NUCLEOTIDE SEQUENCE [LARGE SCALE GENOMIC DNA]</scope>
    <source>
        <strain evidence="5 6">Grewe 0041</strain>
    </source>
</reference>
<dbReference type="Pfam" id="PF00067">
    <property type="entry name" value="p450"/>
    <property type="match status" value="1"/>
</dbReference>
<comment type="caution">
    <text evidence="5">The sequence shown here is derived from an EMBL/GenBank/DDBJ whole genome shotgun (WGS) entry which is preliminary data.</text>
</comment>
<dbReference type="InterPro" id="IPR036396">
    <property type="entry name" value="Cyt_P450_sf"/>
</dbReference>
<keyword evidence="3" id="KW-0479">Metal-binding</keyword>
<accession>A0ABR4AXI7</accession>
<name>A0ABR4AXI7_9LECA</name>
<keyword evidence="4" id="KW-0408">Iron</keyword>
<organism evidence="5 6">
    <name type="scientific">Lepraria finkii</name>
    <dbReference type="NCBI Taxonomy" id="1340010"/>
    <lineage>
        <taxon>Eukaryota</taxon>
        <taxon>Fungi</taxon>
        <taxon>Dikarya</taxon>
        <taxon>Ascomycota</taxon>
        <taxon>Pezizomycotina</taxon>
        <taxon>Lecanoromycetes</taxon>
        <taxon>OSLEUM clade</taxon>
        <taxon>Lecanoromycetidae</taxon>
        <taxon>Lecanorales</taxon>
        <taxon>Lecanorineae</taxon>
        <taxon>Stereocaulaceae</taxon>
        <taxon>Lepraria</taxon>
    </lineage>
</organism>
<dbReference type="SUPFAM" id="SSF48264">
    <property type="entry name" value="Cytochrome P450"/>
    <property type="match status" value="1"/>
</dbReference>
<evidence type="ECO:0000256" key="4">
    <source>
        <dbReference type="ARBA" id="ARBA00023004"/>
    </source>
</evidence>
<keyword evidence="6" id="KW-1185">Reference proteome</keyword>
<dbReference type="PANTHER" id="PTHR24305">
    <property type="entry name" value="CYTOCHROME P450"/>
    <property type="match status" value="1"/>
</dbReference>
<comment type="cofactor">
    <cofactor evidence="1">
        <name>heme</name>
        <dbReference type="ChEBI" id="CHEBI:30413"/>
    </cofactor>
</comment>
<dbReference type="InterPro" id="IPR002403">
    <property type="entry name" value="Cyt_P450_E_grp-IV"/>
</dbReference>
<evidence type="ECO:0000256" key="1">
    <source>
        <dbReference type="ARBA" id="ARBA00001971"/>
    </source>
</evidence>
<comment type="similarity">
    <text evidence="2">Belongs to the cytochrome P450 family.</text>
</comment>
<evidence type="ECO:0000313" key="5">
    <source>
        <dbReference type="EMBL" id="KAL2049441.1"/>
    </source>
</evidence>
<dbReference type="PRINTS" id="PR00465">
    <property type="entry name" value="EP450IV"/>
</dbReference>
<dbReference type="InterPro" id="IPR050121">
    <property type="entry name" value="Cytochrome_P450_monoxygenase"/>
</dbReference>
<dbReference type="InterPro" id="IPR001128">
    <property type="entry name" value="Cyt_P450"/>
</dbReference>